<comment type="caution">
    <text evidence="9">The sequence shown here is derived from an EMBL/GenBank/DDBJ whole genome shotgun (WGS) entry which is preliminary data.</text>
</comment>
<feature type="repeat" description="WD" evidence="5">
    <location>
        <begin position="370"/>
        <end position="411"/>
    </location>
</feature>
<dbReference type="Proteomes" id="UP001527866">
    <property type="component" value="Unassembled WGS sequence"/>
</dbReference>
<dbReference type="Gene3D" id="2.130.10.10">
    <property type="entry name" value="YVTN repeat-like/Quinoprotein amine dehydrogenase"/>
    <property type="match status" value="2"/>
</dbReference>
<sequence length="654" mass="67837">MPGVGQWVGGFRLVRELGSGGFGSVYLGEDPSGRRAAVKVLHPHLAKDPQARHYFARELVSARKVNGFCVARILDADAEGERPWLAAEYIDGPTLAAEVRRNGPRTGADLHRLAVQTATALVAIHAAGLVHRDLKPANILLGADGARVIDFGIARALDADTRSATQIGTVGYMAPEQFEGTSLGTSADLFAWGAVIVHAATGRDAFPGPTSAARMNRVLTRPPETGDLADPLLGIVLACLEKAPERRPTSRQVLDMLLTGSAPGSGAAAVTAPSPRTRGDGADDGTGGPPAGDASPADEALTERAAGDDTWAVPGPRPTRRRLFALLAGGTAVVLVAAGALLWGQVGRGDSDEGAERGSDSEAEWTYTDLNGHSGFATSVDFSPDGRTLASVGRDGIVRLWDLETDAESATIDPPDGILWSVAFAPDGSALATGGSLEYPKVWDPETGEEALSLSEHPWGVKDVEFSPDGALIATAGSSDSVNLADADTGEETTDFDMEDGDPLSLAFSPDGTTLAVGTNHGFLQFWDVESGEQGAPSSDLDNWVSGVAFSPDGGTVASAGPGIRLWDPETGEEIAVVEDGEGGYEGVAFSPDGEVLAAGSGGLTVRLWDPDTLEEVAVLEGHRAVVTDLEFSSDGEMLAAALDNGQVRLWKAP</sequence>
<dbReference type="InterPro" id="IPR015943">
    <property type="entry name" value="WD40/YVTN_repeat-like_dom_sf"/>
</dbReference>
<dbReference type="CDD" id="cd00200">
    <property type="entry name" value="WD40"/>
    <property type="match status" value="1"/>
</dbReference>
<dbReference type="Pfam" id="PF00400">
    <property type="entry name" value="WD40"/>
    <property type="match status" value="5"/>
</dbReference>
<evidence type="ECO:0000259" key="8">
    <source>
        <dbReference type="PROSITE" id="PS50011"/>
    </source>
</evidence>
<evidence type="ECO:0000313" key="10">
    <source>
        <dbReference type="Proteomes" id="UP001527866"/>
    </source>
</evidence>
<organism evidence="9 10">
    <name type="scientific">Nocardiopsis endophytica</name>
    <dbReference type="NCBI Taxonomy" id="3018445"/>
    <lineage>
        <taxon>Bacteria</taxon>
        <taxon>Bacillati</taxon>
        <taxon>Actinomycetota</taxon>
        <taxon>Actinomycetes</taxon>
        <taxon>Streptosporangiales</taxon>
        <taxon>Nocardiopsidaceae</taxon>
        <taxon>Nocardiopsis</taxon>
    </lineage>
</organism>
<evidence type="ECO:0000256" key="2">
    <source>
        <dbReference type="ARBA" id="ARBA00022737"/>
    </source>
</evidence>
<feature type="domain" description="Protein kinase" evidence="8">
    <location>
        <begin position="11"/>
        <end position="259"/>
    </location>
</feature>
<keyword evidence="2" id="KW-0677">Repeat</keyword>
<dbReference type="PROSITE" id="PS50082">
    <property type="entry name" value="WD_REPEATS_2"/>
    <property type="match status" value="6"/>
</dbReference>
<dbReference type="SMART" id="SM00320">
    <property type="entry name" value="WD40"/>
    <property type="match status" value="7"/>
</dbReference>
<dbReference type="SMART" id="SM00220">
    <property type="entry name" value="S_TKc"/>
    <property type="match status" value="1"/>
</dbReference>
<dbReference type="PANTHER" id="PTHR44019">
    <property type="entry name" value="WD REPEAT-CONTAINING PROTEIN 55"/>
    <property type="match status" value="1"/>
</dbReference>
<dbReference type="InterPro" id="IPR017441">
    <property type="entry name" value="Protein_kinase_ATP_BS"/>
</dbReference>
<evidence type="ECO:0000256" key="3">
    <source>
        <dbReference type="ARBA" id="ARBA00022741"/>
    </source>
</evidence>
<keyword evidence="9" id="KW-0418">Kinase</keyword>
<keyword evidence="1 5" id="KW-0853">WD repeat</keyword>
<keyword evidence="3 6" id="KW-0547">Nucleotide-binding</keyword>
<dbReference type="InterPro" id="IPR011047">
    <property type="entry name" value="Quinoprotein_ADH-like_sf"/>
</dbReference>
<accession>A0ABT4U9E3</accession>
<feature type="repeat" description="WD" evidence="5">
    <location>
        <begin position="588"/>
        <end position="619"/>
    </location>
</feature>
<dbReference type="InterPro" id="IPR019775">
    <property type="entry name" value="WD40_repeat_CS"/>
</dbReference>
<dbReference type="RefSeq" id="WP_270688624.1">
    <property type="nucleotide sequence ID" value="NZ_JAQFWQ010000082.1"/>
</dbReference>
<dbReference type="PROSITE" id="PS00108">
    <property type="entry name" value="PROTEIN_KINASE_ST"/>
    <property type="match status" value="1"/>
</dbReference>
<evidence type="ECO:0000256" key="6">
    <source>
        <dbReference type="PROSITE-ProRule" id="PRU10141"/>
    </source>
</evidence>
<evidence type="ECO:0000313" key="9">
    <source>
        <dbReference type="EMBL" id="MDA2813569.1"/>
    </source>
</evidence>
<feature type="repeat" description="WD" evidence="5">
    <location>
        <begin position="505"/>
        <end position="537"/>
    </location>
</feature>
<dbReference type="InterPro" id="IPR008271">
    <property type="entry name" value="Ser/Thr_kinase_AS"/>
</dbReference>
<proteinExistence type="predicted"/>
<dbReference type="Gene3D" id="3.30.200.20">
    <property type="entry name" value="Phosphorylase Kinase, domain 1"/>
    <property type="match status" value="1"/>
</dbReference>
<keyword evidence="9" id="KW-0808">Transferase</keyword>
<dbReference type="PROSITE" id="PS50294">
    <property type="entry name" value="WD_REPEATS_REGION"/>
    <property type="match status" value="2"/>
</dbReference>
<evidence type="ECO:0000256" key="4">
    <source>
        <dbReference type="ARBA" id="ARBA00022840"/>
    </source>
</evidence>
<dbReference type="InterPro" id="IPR000719">
    <property type="entry name" value="Prot_kinase_dom"/>
</dbReference>
<dbReference type="SUPFAM" id="SSF50998">
    <property type="entry name" value="Quinoprotein alcohol dehydrogenase-like"/>
    <property type="match status" value="1"/>
</dbReference>
<evidence type="ECO:0000256" key="1">
    <source>
        <dbReference type="ARBA" id="ARBA00022574"/>
    </source>
</evidence>
<dbReference type="PROSITE" id="PS00107">
    <property type="entry name" value="PROTEIN_KINASE_ATP"/>
    <property type="match status" value="1"/>
</dbReference>
<dbReference type="InterPro" id="IPR050505">
    <property type="entry name" value="WDR55/POC1"/>
</dbReference>
<dbReference type="EMBL" id="JAQFWQ010000082">
    <property type="protein sequence ID" value="MDA2813569.1"/>
    <property type="molecule type" value="Genomic_DNA"/>
</dbReference>
<dbReference type="InterPro" id="IPR001680">
    <property type="entry name" value="WD40_rpt"/>
</dbReference>
<keyword evidence="9" id="KW-0723">Serine/threonine-protein kinase</keyword>
<evidence type="ECO:0000256" key="5">
    <source>
        <dbReference type="PROSITE-ProRule" id="PRU00221"/>
    </source>
</evidence>
<reference evidence="9 10" key="1">
    <citation type="submission" date="2023-01" db="EMBL/GenBank/DDBJ databases">
        <title>Draft genome sequence of Nocardiopsis sp. RSe5-2 isolated from halophytes.</title>
        <authorList>
            <person name="Duangmal K."/>
            <person name="Chantavorakit T."/>
        </authorList>
    </citation>
    <scope>NUCLEOTIDE SEQUENCE [LARGE SCALE GENOMIC DNA]</scope>
    <source>
        <strain evidence="9 10">RSe5-2</strain>
    </source>
</reference>
<dbReference type="PANTHER" id="PTHR44019:SF8">
    <property type="entry name" value="POC1 CENTRIOLAR PROTEIN HOMOLOG"/>
    <property type="match status" value="1"/>
</dbReference>
<evidence type="ECO:0000256" key="7">
    <source>
        <dbReference type="SAM" id="MobiDB-lite"/>
    </source>
</evidence>
<keyword evidence="4 6" id="KW-0067">ATP-binding</keyword>
<feature type="region of interest" description="Disordered" evidence="7">
    <location>
        <begin position="262"/>
        <end position="298"/>
    </location>
</feature>
<keyword evidence="10" id="KW-1185">Reference proteome</keyword>
<dbReference type="PROSITE" id="PS50011">
    <property type="entry name" value="PROTEIN_KINASE_DOM"/>
    <property type="match status" value="1"/>
</dbReference>
<name>A0ABT4U9E3_9ACTN</name>
<dbReference type="Gene3D" id="1.10.510.10">
    <property type="entry name" value="Transferase(Phosphotransferase) domain 1"/>
    <property type="match status" value="1"/>
</dbReference>
<feature type="repeat" description="WD" evidence="5">
    <location>
        <begin position="454"/>
        <end position="495"/>
    </location>
</feature>
<feature type="repeat" description="WD" evidence="5">
    <location>
        <begin position="620"/>
        <end position="654"/>
    </location>
</feature>
<feature type="binding site" evidence="6">
    <location>
        <position position="39"/>
    </location>
    <ligand>
        <name>ATP</name>
        <dbReference type="ChEBI" id="CHEBI:30616"/>
    </ligand>
</feature>
<dbReference type="SUPFAM" id="SSF56112">
    <property type="entry name" value="Protein kinase-like (PK-like)"/>
    <property type="match status" value="1"/>
</dbReference>
<dbReference type="GO" id="GO:0004674">
    <property type="term" value="F:protein serine/threonine kinase activity"/>
    <property type="evidence" value="ECO:0007669"/>
    <property type="project" value="UniProtKB-KW"/>
</dbReference>
<feature type="repeat" description="WD" evidence="5">
    <location>
        <begin position="412"/>
        <end position="453"/>
    </location>
</feature>
<protein>
    <submittedName>
        <fullName evidence="9">Serine/threonine protein kinase</fullName>
    </submittedName>
</protein>
<dbReference type="PROSITE" id="PS00678">
    <property type="entry name" value="WD_REPEATS_1"/>
    <property type="match status" value="1"/>
</dbReference>
<dbReference type="InterPro" id="IPR011009">
    <property type="entry name" value="Kinase-like_dom_sf"/>
</dbReference>
<dbReference type="CDD" id="cd14014">
    <property type="entry name" value="STKc_PknB_like"/>
    <property type="match status" value="1"/>
</dbReference>
<gene>
    <name evidence="9" type="ORF">O4J56_23180</name>
</gene>
<dbReference type="Pfam" id="PF00069">
    <property type="entry name" value="Pkinase"/>
    <property type="match status" value="1"/>
</dbReference>